<proteinExistence type="predicted"/>
<evidence type="ECO:0000313" key="6">
    <source>
        <dbReference type="Proteomes" id="UP000315677"/>
    </source>
</evidence>
<dbReference type="Proteomes" id="UP000315677">
    <property type="component" value="Unassembled WGS sequence"/>
</dbReference>
<accession>A0A543DZZ0</accession>
<dbReference type="PANTHER" id="PTHR10434">
    <property type="entry name" value="1-ACYL-SN-GLYCEROL-3-PHOSPHATE ACYLTRANSFERASE"/>
    <property type="match status" value="1"/>
</dbReference>
<evidence type="ECO:0000256" key="2">
    <source>
        <dbReference type="ARBA" id="ARBA00023315"/>
    </source>
</evidence>
<evidence type="ECO:0000313" key="5">
    <source>
        <dbReference type="EMBL" id="TQM14872.1"/>
    </source>
</evidence>
<protein>
    <submittedName>
        <fullName evidence="5">1-acyl-sn-glycerol-3-phosphate acyltransferase</fullName>
    </submittedName>
</protein>
<sequence length="399" mass="41175">MVRARVAAALRHLLWRLVLAVTGGLTVTGSLPRGGCVVVANHSSHADTAALLAALDSRHAPRVAAAADYWFAGGWRPAICRALAAAFPVRRTGGGSVDMAAAVALLRAGRAVVVYPEGTRGQGAPGRFHSGAFRLAEAAGVPVVPVGIVGTRELLPKHGRLRRTRVTVRIGAPIPADPETARAEVTRLASLPRTAPPGRTARSSARYRRECRSSRGRARVARLAESRTGLALVAAWAAAEAVVWPLLPECVLFALVVAAPRAGLRLVPTAVLASMAGGLCTLALGAAGAAPAAPLVTERMRVAVAQQTAAEGASAVRHQPLSGIPFKVYAAEAGRAGAAPLPFLVAASTHRGVRIASVGTACALLGAGLHRWPRAYPAVLLAGYTLFAAGLTLVVRWWG</sequence>
<evidence type="ECO:0000256" key="3">
    <source>
        <dbReference type="SAM" id="Phobius"/>
    </source>
</evidence>
<dbReference type="EMBL" id="VFPA01000001">
    <property type="protein sequence ID" value="TQM14872.1"/>
    <property type="molecule type" value="Genomic_DNA"/>
</dbReference>
<keyword evidence="2 5" id="KW-0012">Acyltransferase</keyword>
<dbReference type="InterPro" id="IPR002123">
    <property type="entry name" value="Plipid/glycerol_acylTrfase"/>
</dbReference>
<gene>
    <name evidence="5" type="ORF">FB558_1651</name>
</gene>
<keyword evidence="1 5" id="KW-0808">Transferase</keyword>
<feature type="domain" description="Phospholipid/glycerol acyltransferase" evidence="4">
    <location>
        <begin position="36"/>
        <end position="151"/>
    </location>
</feature>
<comment type="caution">
    <text evidence="5">The sequence shown here is derived from an EMBL/GenBank/DDBJ whole genome shotgun (WGS) entry which is preliminary data.</text>
</comment>
<dbReference type="SUPFAM" id="SSF69593">
    <property type="entry name" value="Glycerol-3-phosphate (1)-acyltransferase"/>
    <property type="match status" value="1"/>
</dbReference>
<reference evidence="5 6" key="1">
    <citation type="submission" date="2019-06" db="EMBL/GenBank/DDBJ databases">
        <title>Sequencing the genomes of 1000 actinobacteria strains.</title>
        <authorList>
            <person name="Klenk H.-P."/>
        </authorList>
    </citation>
    <scope>NUCLEOTIDE SEQUENCE [LARGE SCALE GENOMIC DNA]</scope>
    <source>
        <strain evidence="5 6">DSM 45301</strain>
    </source>
</reference>
<dbReference type="GO" id="GO:0005886">
    <property type="term" value="C:plasma membrane"/>
    <property type="evidence" value="ECO:0007669"/>
    <property type="project" value="TreeGrafter"/>
</dbReference>
<dbReference type="SMART" id="SM00563">
    <property type="entry name" value="PlsC"/>
    <property type="match status" value="1"/>
</dbReference>
<dbReference type="CDD" id="cd07989">
    <property type="entry name" value="LPLAT_AGPAT-like"/>
    <property type="match status" value="1"/>
</dbReference>
<evidence type="ECO:0000256" key="1">
    <source>
        <dbReference type="ARBA" id="ARBA00022679"/>
    </source>
</evidence>
<evidence type="ECO:0000259" key="4">
    <source>
        <dbReference type="SMART" id="SM00563"/>
    </source>
</evidence>
<feature type="transmembrane region" description="Helical" evidence="3">
    <location>
        <begin position="270"/>
        <end position="290"/>
    </location>
</feature>
<name>A0A543DZZ0_9PSEU</name>
<dbReference type="GO" id="GO:0006654">
    <property type="term" value="P:phosphatidic acid biosynthetic process"/>
    <property type="evidence" value="ECO:0007669"/>
    <property type="project" value="TreeGrafter"/>
</dbReference>
<dbReference type="Pfam" id="PF01553">
    <property type="entry name" value="Acyltransferase"/>
    <property type="match status" value="1"/>
</dbReference>
<keyword evidence="3" id="KW-0472">Membrane</keyword>
<feature type="transmembrane region" description="Helical" evidence="3">
    <location>
        <begin position="375"/>
        <end position="398"/>
    </location>
</feature>
<keyword evidence="3" id="KW-0812">Transmembrane</keyword>
<keyword evidence="3" id="KW-1133">Transmembrane helix</keyword>
<dbReference type="AlphaFoldDB" id="A0A543DZZ0"/>
<dbReference type="GO" id="GO:0003841">
    <property type="term" value="F:1-acylglycerol-3-phosphate O-acyltransferase activity"/>
    <property type="evidence" value="ECO:0007669"/>
    <property type="project" value="TreeGrafter"/>
</dbReference>
<organism evidence="5 6">
    <name type="scientific">Pseudonocardia kunmingensis</name>
    <dbReference type="NCBI Taxonomy" id="630975"/>
    <lineage>
        <taxon>Bacteria</taxon>
        <taxon>Bacillati</taxon>
        <taxon>Actinomycetota</taxon>
        <taxon>Actinomycetes</taxon>
        <taxon>Pseudonocardiales</taxon>
        <taxon>Pseudonocardiaceae</taxon>
        <taxon>Pseudonocardia</taxon>
    </lineage>
</organism>
<keyword evidence="6" id="KW-1185">Reference proteome</keyword>
<dbReference type="PANTHER" id="PTHR10434:SF11">
    <property type="entry name" value="1-ACYL-SN-GLYCEROL-3-PHOSPHATE ACYLTRANSFERASE"/>
    <property type="match status" value="1"/>
</dbReference>
<feature type="transmembrane region" description="Helical" evidence="3">
    <location>
        <begin position="229"/>
        <end position="258"/>
    </location>
</feature>